<dbReference type="Proteomes" id="UP000515708">
    <property type="component" value="Chromosome"/>
</dbReference>
<gene>
    <name evidence="1" type="ORF">FVO59_12030</name>
</gene>
<evidence type="ECO:0008006" key="3">
    <source>
        <dbReference type="Google" id="ProtNLM"/>
    </source>
</evidence>
<dbReference type="AlphaFoldDB" id="A0A7D7WHR1"/>
<evidence type="ECO:0000313" key="2">
    <source>
        <dbReference type="Proteomes" id="UP000515708"/>
    </source>
</evidence>
<organism evidence="1 2">
    <name type="scientific">Microbacterium esteraromaticum</name>
    <dbReference type="NCBI Taxonomy" id="57043"/>
    <lineage>
        <taxon>Bacteria</taxon>
        <taxon>Bacillati</taxon>
        <taxon>Actinomycetota</taxon>
        <taxon>Actinomycetes</taxon>
        <taxon>Micrococcales</taxon>
        <taxon>Microbacteriaceae</taxon>
        <taxon>Microbacterium</taxon>
    </lineage>
</organism>
<dbReference type="EMBL" id="CP043732">
    <property type="protein sequence ID" value="QMU97854.1"/>
    <property type="molecule type" value="Genomic_DNA"/>
</dbReference>
<dbReference type="RefSeq" id="WP_182252863.1">
    <property type="nucleotide sequence ID" value="NZ_CP043732.1"/>
</dbReference>
<proteinExistence type="predicted"/>
<accession>A0A7D7WHR1</accession>
<protein>
    <recommendedName>
        <fullName evidence="3">Minor tail protein</fullName>
    </recommendedName>
</protein>
<evidence type="ECO:0000313" key="1">
    <source>
        <dbReference type="EMBL" id="QMU97854.1"/>
    </source>
</evidence>
<name>A0A7D7WHR1_9MICO</name>
<reference evidence="1 2" key="1">
    <citation type="journal article" date="2020" name="Front. Microbiol.">
        <title>Design of Bacterial Strain-Specific qPCR Assays Using NGS Data and Publicly Available Resources and Its Application to Track Biocontrol Strains.</title>
        <authorList>
            <person name="Hernandez I."/>
            <person name="Sant C."/>
            <person name="Martinez R."/>
            <person name="Fernandez C."/>
        </authorList>
    </citation>
    <scope>NUCLEOTIDE SEQUENCE [LARGE SCALE GENOMIC DNA]</scope>
    <source>
        <strain evidence="1 2">B24</strain>
    </source>
</reference>
<sequence length="339" mass="37337">MTTRWSFELLDSEDRPIGELDGVTGGRAEIVAQSALGGSGRLVVDGRQNIDWASNRVRAWFHDGDRSWPVGTYMFASPTDQHSGLGVTTHDVGLLTKMNVPAEDKVEARFSIAAGTEIIPAAVDLLTSTGETRVASTSSDATLTAALTWPAGTSKLGIINDLLQAAGYWSLWCDGSGQFRIEPYVDPQNRSITHRFAHGEESLHFPDWSREQNLADVPNRFLAIGRGDEENPPLIGIAKNDDPTSPFSRQARGRWITATEEGVEAESQQIIDQYAARKLRDLMDPVARISVSHAMLDLNPNDLVEFIPEDGVTRLATIQRMSMSFTPFTDIDAEWRQVL</sequence>